<dbReference type="EMBL" id="VFPP01000001">
    <property type="protein sequence ID" value="TQM83240.1"/>
    <property type="molecule type" value="Genomic_DNA"/>
</dbReference>
<dbReference type="AlphaFoldDB" id="A0A543JK58"/>
<keyword evidence="1" id="KW-0812">Transmembrane</keyword>
<dbReference type="Proteomes" id="UP000316628">
    <property type="component" value="Unassembled WGS sequence"/>
</dbReference>
<protein>
    <submittedName>
        <fullName evidence="2">Uncharacterized protein</fullName>
    </submittedName>
</protein>
<evidence type="ECO:0000313" key="2">
    <source>
        <dbReference type="EMBL" id="TQM83240.1"/>
    </source>
</evidence>
<keyword evidence="1" id="KW-1133">Transmembrane helix</keyword>
<gene>
    <name evidence="2" type="ORF">FHX81_5658</name>
</gene>
<feature type="transmembrane region" description="Helical" evidence="1">
    <location>
        <begin position="74"/>
        <end position="95"/>
    </location>
</feature>
<keyword evidence="3" id="KW-1185">Reference proteome</keyword>
<name>A0A543JK58_9PSEU</name>
<comment type="caution">
    <text evidence="2">The sequence shown here is derived from an EMBL/GenBank/DDBJ whole genome shotgun (WGS) entry which is preliminary data.</text>
</comment>
<sequence>MTALSAPAETSIGTEADYYRAQQRIVRAAVDQAQTAWRQLDPRTPSVSWVEEVRPQVVTAVEQAQQESAALAPLYLAGTLLAAGAVSAPLALLAASAFVGLAANGLVLSALMDFAFGYYRRARAADVPETDARALGLAKLLTYVATETNDTARLAVHVGSVVEPEIAGYERVVTLPACGRCILLSGRLYRYSTGFLRHPRCDCSMRPVTSEQWREGGNSRSPRALFDGMTRAQQDKAFGKGEAAAIRAGADIGRVVNARRAGQVYVAGGYEFTREAITSRGIGWQLGGLAKRGGRYRRSQVSRPTAAQLVNAAGADQQELIRQLRRFGYLRDLRQ</sequence>
<evidence type="ECO:0000256" key="1">
    <source>
        <dbReference type="SAM" id="Phobius"/>
    </source>
</evidence>
<proteinExistence type="predicted"/>
<keyword evidence="1" id="KW-0472">Membrane</keyword>
<feature type="transmembrane region" description="Helical" evidence="1">
    <location>
        <begin position="101"/>
        <end position="119"/>
    </location>
</feature>
<evidence type="ECO:0000313" key="3">
    <source>
        <dbReference type="Proteomes" id="UP000316628"/>
    </source>
</evidence>
<reference evidence="2 3" key="1">
    <citation type="submission" date="2019-06" db="EMBL/GenBank/DDBJ databases">
        <title>Sequencing the genomes of 1000 actinobacteria strains.</title>
        <authorList>
            <person name="Klenk H.-P."/>
        </authorList>
    </citation>
    <scope>NUCLEOTIDE SEQUENCE [LARGE SCALE GENOMIC DNA]</scope>
    <source>
        <strain evidence="2 3">DSM 45456</strain>
    </source>
</reference>
<dbReference type="OrthoDB" id="3267958at2"/>
<dbReference type="RefSeq" id="WP_141981020.1">
    <property type="nucleotide sequence ID" value="NZ_VFPP01000001.1"/>
</dbReference>
<accession>A0A543JK58</accession>
<organism evidence="2 3">
    <name type="scientific">Saccharothrix saharensis</name>
    <dbReference type="NCBI Taxonomy" id="571190"/>
    <lineage>
        <taxon>Bacteria</taxon>
        <taxon>Bacillati</taxon>
        <taxon>Actinomycetota</taxon>
        <taxon>Actinomycetes</taxon>
        <taxon>Pseudonocardiales</taxon>
        <taxon>Pseudonocardiaceae</taxon>
        <taxon>Saccharothrix</taxon>
    </lineage>
</organism>